<sequence length="101" mass="11352">MSNLVTLTIASEAFLLLSFIIIILSSRNLKMNVLLWVILLIIGGAPLLYLAIDHVKNDYMDANIGLGLAFMFTWIYSAVAFIIAIILLVKRKRNNNISKEQ</sequence>
<protein>
    <submittedName>
        <fullName evidence="2">Uncharacterized protein</fullName>
    </submittedName>
</protein>
<gene>
    <name evidence="2" type="ORF">SAMN05878482_104457</name>
</gene>
<proteinExistence type="predicted"/>
<evidence type="ECO:0000256" key="1">
    <source>
        <dbReference type="SAM" id="Phobius"/>
    </source>
</evidence>
<keyword evidence="1" id="KW-0472">Membrane</keyword>
<dbReference type="RefSeq" id="WP_076368957.1">
    <property type="nucleotide sequence ID" value="NZ_FTMX01000004.1"/>
</dbReference>
<keyword evidence="1" id="KW-1133">Transmembrane helix</keyword>
<feature type="transmembrane region" description="Helical" evidence="1">
    <location>
        <begin position="64"/>
        <end position="89"/>
    </location>
</feature>
<dbReference type="EMBL" id="FTMX01000004">
    <property type="protein sequence ID" value="SIR60866.1"/>
    <property type="molecule type" value="Genomic_DNA"/>
</dbReference>
<dbReference type="Proteomes" id="UP000185829">
    <property type="component" value="Unassembled WGS sequence"/>
</dbReference>
<accession>A0A9X8WLD3</accession>
<comment type="caution">
    <text evidence="2">The sequence shown here is derived from an EMBL/GenBank/DDBJ whole genome shotgun (WGS) entry which is preliminary data.</text>
</comment>
<feature type="transmembrane region" description="Helical" evidence="1">
    <location>
        <begin position="33"/>
        <end position="52"/>
    </location>
</feature>
<organism evidence="2 3">
    <name type="scientific">Peribacillus simplex</name>
    <dbReference type="NCBI Taxonomy" id="1478"/>
    <lineage>
        <taxon>Bacteria</taxon>
        <taxon>Bacillati</taxon>
        <taxon>Bacillota</taxon>
        <taxon>Bacilli</taxon>
        <taxon>Bacillales</taxon>
        <taxon>Bacillaceae</taxon>
        <taxon>Peribacillus</taxon>
    </lineage>
</organism>
<dbReference type="AlphaFoldDB" id="A0A9X8WLD3"/>
<evidence type="ECO:0000313" key="3">
    <source>
        <dbReference type="Proteomes" id="UP000185829"/>
    </source>
</evidence>
<feature type="transmembrane region" description="Helical" evidence="1">
    <location>
        <begin position="6"/>
        <end position="26"/>
    </location>
</feature>
<name>A0A9X8WLD3_9BACI</name>
<keyword evidence="1" id="KW-0812">Transmembrane</keyword>
<evidence type="ECO:0000313" key="2">
    <source>
        <dbReference type="EMBL" id="SIR60866.1"/>
    </source>
</evidence>
<reference evidence="2 3" key="1">
    <citation type="submission" date="2017-01" db="EMBL/GenBank/DDBJ databases">
        <authorList>
            <person name="Varghese N."/>
            <person name="Submissions S."/>
        </authorList>
    </citation>
    <scope>NUCLEOTIDE SEQUENCE [LARGE SCALE GENOMIC DNA]</scope>
    <source>
        <strain evidence="2 3">RUG2-6</strain>
    </source>
</reference>